<dbReference type="InterPro" id="IPR000719">
    <property type="entry name" value="Prot_kinase_dom"/>
</dbReference>
<dbReference type="Pfam" id="PF00400">
    <property type="entry name" value="WD40"/>
    <property type="match status" value="3"/>
</dbReference>
<dbReference type="Gene3D" id="2.130.10.10">
    <property type="entry name" value="YVTN repeat-like/Quinoprotein amine dehydrogenase"/>
    <property type="match status" value="3"/>
</dbReference>
<dbReference type="GO" id="GO:0004674">
    <property type="term" value="F:protein serine/threonine kinase activity"/>
    <property type="evidence" value="ECO:0007669"/>
    <property type="project" value="UniProtKB-KW"/>
</dbReference>
<dbReference type="PANTHER" id="PTHR43289:SF6">
    <property type="entry name" value="SERINE_THREONINE-PROTEIN KINASE NEKL-3"/>
    <property type="match status" value="1"/>
</dbReference>
<dbReference type="PROSITE" id="PS00108">
    <property type="entry name" value="PROTEIN_KINASE_ST"/>
    <property type="match status" value="1"/>
</dbReference>
<dbReference type="PANTHER" id="PTHR43289">
    <property type="entry name" value="MITOGEN-ACTIVATED PROTEIN KINASE KINASE KINASE 20-RELATED"/>
    <property type="match status" value="1"/>
</dbReference>
<dbReference type="SUPFAM" id="SSF56112">
    <property type="entry name" value="Protein kinase-like (PK-like)"/>
    <property type="match status" value="1"/>
</dbReference>
<dbReference type="Proteomes" id="UP000004508">
    <property type="component" value="Unassembled WGS sequence"/>
</dbReference>
<feature type="binding site" evidence="7">
    <location>
        <position position="45"/>
    </location>
    <ligand>
        <name>ATP</name>
        <dbReference type="ChEBI" id="CHEBI:30616"/>
    </ligand>
</feature>
<dbReference type="RefSeq" id="WP_007919702.1">
    <property type="nucleotide sequence ID" value="NZ_ADVG01000004.1"/>
</dbReference>
<evidence type="ECO:0000256" key="8">
    <source>
        <dbReference type="SAM" id="Coils"/>
    </source>
</evidence>
<dbReference type="OrthoDB" id="5632033at2"/>
<keyword evidence="5 7" id="KW-0067">ATP-binding</keyword>
<evidence type="ECO:0000256" key="1">
    <source>
        <dbReference type="ARBA" id="ARBA00012513"/>
    </source>
</evidence>
<dbReference type="InterPro" id="IPR015943">
    <property type="entry name" value="WD40/YVTN_repeat-like_dom_sf"/>
</dbReference>
<organism evidence="10 11">
    <name type="scientific">Ktedonobacter racemifer DSM 44963</name>
    <dbReference type="NCBI Taxonomy" id="485913"/>
    <lineage>
        <taxon>Bacteria</taxon>
        <taxon>Bacillati</taxon>
        <taxon>Chloroflexota</taxon>
        <taxon>Ktedonobacteria</taxon>
        <taxon>Ktedonobacterales</taxon>
        <taxon>Ktedonobacteraceae</taxon>
        <taxon>Ktedonobacter</taxon>
    </lineage>
</organism>
<keyword evidence="2" id="KW-0808">Transferase</keyword>
<dbReference type="SUPFAM" id="SSF50978">
    <property type="entry name" value="WD40 repeat-like"/>
    <property type="match status" value="1"/>
</dbReference>
<keyword evidence="3 7" id="KW-0547">Nucleotide-binding</keyword>
<dbReference type="InterPro" id="IPR036322">
    <property type="entry name" value="WD40_repeat_dom_sf"/>
</dbReference>
<dbReference type="PROSITE" id="PS00107">
    <property type="entry name" value="PROTEIN_KINASE_ATP"/>
    <property type="match status" value="1"/>
</dbReference>
<keyword evidence="8" id="KW-0175">Coiled coil</keyword>
<sequence length="715" mass="79131">MADKNVMVPGRRLGNYTLTRELGSGGFADVYLGVHRHLETQAAIKVLQAQLNQADQENFVVEARTVARLKHPHIVHILEFGIEDDVPYLVMNYAAHGTLRGYFQRGVPLAPDAFLTYLKQIAAALQYAHDQGLIHRDIKPENMLLDEQDTVFLSDFGIATQARSSQSQSVEKVIGTVVYMSPEQLQGKPRTTSDQYSLAIVVYEWLTGTRPFQGKNYLEIASQHVTKPPRPLRELMSDIDPAVEQVVLTALAKDYHQRYTRVQDFAEALEQAYLHKRYLSPQDLTGRPVATTPALLAGANPLPEVTATQYGLAPTLAVSSMDNTQRQSEPKGTSYSRRAIIGGGLAAAVLAGGGLTWWATTYFVSDQYTNASKQNGGQTTSKGTTIKSRFMTQASLIHTYKHTSKVASATWSKDNKYIASVEDNTVVHVWDAFTGEDIWHTDLLEAPVIVQIAWSPDGKSLAVLETESPLVGSSDPISIVEIYDTTTHKSRSNCHIAGQVMAWSPDSKFLAIAGKFNNGSIDQTMVAIWDGYTNHDPTYQFTYMDAVMDLAWKPDSKELAISFTNPDGAFSWAIIWSLGSKAEPEDTNKIDLASVSSELSTMSWSSASKNRIASASNETVEIWDANSRGKSYNHNYVQYKQPAIWSPDGLYLASAATADKTIRVWNGQDHNIVSTCAEHGDTIARIDWSPDGKYLVSTAQDKDQNYTVRIWQVEN</sequence>
<dbReference type="CDD" id="cd14014">
    <property type="entry name" value="STKc_PknB_like"/>
    <property type="match status" value="1"/>
</dbReference>
<dbReference type="SMART" id="SM00220">
    <property type="entry name" value="S_TKc"/>
    <property type="match status" value="1"/>
</dbReference>
<keyword evidence="11" id="KW-1185">Reference proteome</keyword>
<dbReference type="InterPro" id="IPR001680">
    <property type="entry name" value="WD40_rpt"/>
</dbReference>
<dbReference type="EC" id="2.7.11.1" evidence="1"/>
<dbReference type="PROSITE" id="PS50082">
    <property type="entry name" value="WD_REPEATS_2"/>
    <property type="match status" value="1"/>
</dbReference>
<dbReference type="InParanoid" id="D6TZH1"/>
<comment type="caution">
    <text evidence="10">The sequence shown here is derived from an EMBL/GenBank/DDBJ whole genome shotgun (WGS) entry which is preliminary data.</text>
</comment>
<dbReference type="SMART" id="SM00320">
    <property type="entry name" value="WD40"/>
    <property type="match status" value="4"/>
</dbReference>
<evidence type="ECO:0000256" key="6">
    <source>
        <dbReference type="PROSITE-ProRule" id="PRU00221"/>
    </source>
</evidence>
<dbReference type="Pfam" id="PF00069">
    <property type="entry name" value="Pkinase"/>
    <property type="match status" value="1"/>
</dbReference>
<dbReference type="AlphaFoldDB" id="D6TZH1"/>
<evidence type="ECO:0000256" key="5">
    <source>
        <dbReference type="ARBA" id="ARBA00022840"/>
    </source>
</evidence>
<feature type="domain" description="Protein kinase" evidence="9">
    <location>
        <begin position="16"/>
        <end position="274"/>
    </location>
</feature>
<dbReference type="InterPro" id="IPR008271">
    <property type="entry name" value="Ser/Thr_kinase_AS"/>
</dbReference>
<dbReference type="InterPro" id="IPR017441">
    <property type="entry name" value="Protein_kinase_ATP_BS"/>
</dbReference>
<dbReference type="GO" id="GO:0005524">
    <property type="term" value="F:ATP binding"/>
    <property type="evidence" value="ECO:0007669"/>
    <property type="project" value="UniProtKB-UniRule"/>
</dbReference>
<dbReference type="PROSITE" id="PS50294">
    <property type="entry name" value="WD_REPEATS_REGION"/>
    <property type="match status" value="1"/>
</dbReference>
<proteinExistence type="predicted"/>
<keyword evidence="6" id="KW-0853">WD repeat</keyword>
<gene>
    <name evidence="10" type="ORF">Krac_2726</name>
</gene>
<protein>
    <recommendedName>
        <fullName evidence="1">non-specific serine/threonine protein kinase</fullName>
        <ecNumber evidence="1">2.7.11.1</ecNumber>
    </recommendedName>
</protein>
<evidence type="ECO:0000256" key="4">
    <source>
        <dbReference type="ARBA" id="ARBA00022777"/>
    </source>
</evidence>
<dbReference type="PROSITE" id="PS50011">
    <property type="entry name" value="PROTEIN_KINASE_DOM"/>
    <property type="match status" value="1"/>
</dbReference>
<keyword evidence="4 10" id="KW-0418">Kinase</keyword>
<evidence type="ECO:0000259" key="9">
    <source>
        <dbReference type="PROSITE" id="PS50011"/>
    </source>
</evidence>
<name>D6TZH1_KTERA</name>
<dbReference type="Gene3D" id="1.10.510.10">
    <property type="entry name" value="Transferase(Phosphotransferase) domain 1"/>
    <property type="match status" value="1"/>
</dbReference>
<dbReference type="Gene3D" id="3.30.200.20">
    <property type="entry name" value="Phosphorylase Kinase, domain 1"/>
    <property type="match status" value="1"/>
</dbReference>
<evidence type="ECO:0000256" key="3">
    <source>
        <dbReference type="ARBA" id="ARBA00022741"/>
    </source>
</evidence>
<reference evidence="10 11" key="1">
    <citation type="journal article" date="2011" name="Stand. Genomic Sci.">
        <title>Non-contiguous finished genome sequence and contextual data of the filamentous soil bacterium Ktedonobacter racemifer type strain (SOSP1-21).</title>
        <authorList>
            <person name="Chang Y.J."/>
            <person name="Land M."/>
            <person name="Hauser L."/>
            <person name="Chertkov O."/>
            <person name="Del Rio T.G."/>
            <person name="Nolan M."/>
            <person name="Copeland A."/>
            <person name="Tice H."/>
            <person name="Cheng J.F."/>
            <person name="Lucas S."/>
            <person name="Han C."/>
            <person name="Goodwin L."/>
            <person name="Pitluck S."/>
            <person name="Ivanova N."/>
            <person name="Ovchinikova G."/>
            <person name="Pati A."/>
            <person name="Chen A."/>
            <person name="Palaniappan K."/>
            <person name="Mavromatis K."/>
            <person name="Liolios K."/>
            <person name="Brettin T."/>
            <person name="Fiebig A."/>
            <person name="Rohde M."/>
            <person name="Abt B."/>
            <person name="Goker M."/>
            <person name="Detter J.C."/>
            <person name="Woyke T."/>
            <person name="Bristow J."/>
            <person name="Eisen J.A."/>
            <person name="Markowitz V."/>
            <person name="Hugenholtz P."/>
            <person name="Kyrpides N.C."/>
            <person name="Klenk H.P."/>
            <person name="Lapidus A."/>
        </authorList>
    </citation>
    <scope>NUCLEOTIDE SEQUENCE [LARGE SCALE GENOMIC DNA]</scope>
    <source>
        <strain evidence="11">DSM 44963</strain>
    </source>
</reference>
<keyword evidence="10" id="KW-0723">Serine/threonine-protein kinase</keyword>
<dbReference type="STRING" id="485913.Krac_2726"/>
<evidence type="ECO:0000256" key="2">
    <source>
        <dbReference type="ARBA" id="ARBA00022679"/>
    </source>
</evidence>
<feature type="coiled-coil region" evidence="8">
    <location>
        <begin position="37"/>
        <end position="64"/>
    </location>
</feature>
<evidence type="ECO:0000313" key="11">
    <source>
        <dbReference type="Proteomes" id="UP000004508"/>
    </source>
</evidence>
<dbReference type="InterPro" id="IPR011009">
    <property type="entry name" value="Kinase-like_dom_sf"/>
</dbReference>
<evidence type="ECO:0000256" key="7">
    <source>
        <dbReference type="PROSITE-ProRule" id="PRU10141"/>
    </source>
</evidence>
<dbReference type="eggNOG" id="COG0515">
    <property type="taxonomic scope" value="Bacteria"/>
</dbReference>
<accession>D6TZH1</accession>
<evidence type="ECO:0000313" key="10">
    <source>
        <dbReference type="EMBL" id="EFH81961.1"/>
    </source>
</evidence>
<dbReference type="EMBL" id="ADVG01000004">
    <property type="protein sequence ID" value="EFH81961.1"/>
    <property type="molecule type" value="Genomic_DNA"/>
</dbReference>
<feature type="repeat" description="WD" evidence="6">
    <location>
        <begin position="399"/>
        <end position="440"/>
    </location>
</feature>